<feature type="region of interest" description="Disordered" evidence="1">
    <location>
        <begin position="1103"/>
        <end position="1137"/>
    </location>
</feature>
<feature type="compositionally biased region" description="Basic and acidic residues" evidence="1">
    <location>
        <begin position="1120"/>
        <end position="1137"/>
    </location>
</feature>
<sequence length="1223" mass="129865">MALSVSGFPEPSKTPTSPDPSPALDDGYKLMNSPRLRGFFGKKPDFGGGSGTIASGSGSTSKLPSGRDTFYADVDSSYVSSAPTNTPPSTPPIASYMPTFAQTSSDDDEYESYRQELLQQQQQQQQHRDQQQQQTVIMQAPIPLDSRAMVPITLPSHTSHKRPQPLPPIPRKANASPVRIQPSLTRLDIGARPTNAVKPGILKSSTTGPGGFVTSMKSSTIPVGTITLKSTSAIGGSKPALPMPPTVVVEEWSSSKSPASTNDGRSTPPRPLPAPPPKKEKEKFVNAVAGPSRLPVNAVAGPSGSSSSNTSAGPSSSTSYSQSATTSSTSKTNTSTPPTPSAAVTTTPTHRRTSSSGTSRPPSTSVTVPRARSTSNTRTRSTSRARAQRAAVRYQSMAMDHDGSSDTSSSSANMGNNSLRPLPAPPSAVLRTAPLPTPFITGVGASRYTSPPRSKRPRTSPTSNGLATGGPSNSRTPFDAIPISWASRPIDLNPAQQKQPPHSAGIMSGGRTQPAHPQGQRTRSQSRTRREVSLETPRSRYGSIGGSGGNGSGREQSTERSGYASAGPSTSASTLAANSPQAGYGTPPRVSQLHMGRPQIRAAPLISVTGKSLPVFQRPGTVVGGRPKRSATLDSAIVPSLTTTGIGPGGGKESAGTSAGSASASSSSIATPSSAGTGYGGGGAGRMGIHIQTSNITLPVGPGSDASTKGNTPISRPLPRSPRVRAETAPSPITYRPAGIIVSPTEEEAKALDLSAPLHSHPLESFSDEDSLAPPMDTNSSVGSPIEVFIDDQDMTSFSRSPSPMRYARPSSRGSVEDFEDELDEPMFDVDAGYRRDSRSNSRSRSPRRRTRTQPRSYRNSYRLPPRTPERSPSPIHYARRTSLERDDLSPTAEDPEMGLGGAKGKRWTQPRSFQFDYSASTSASASASANPSPPRTRQSSPDRGRMQPLRRGSKGLVPDERQSRSRSPKRSARKFRSTGSVPAPMPKEEPFVLDISLHQTMVSKSERNSLRISGSGKEKKRRDEAGRPGTAESNNSLGTSSTGSGSGRRSVAYPLPTTAPLPLTPHRRVASVAIPATERFDLDDTHGASCGIGIQRRADDGDYKDYTRVGTPNGGLAKPKKDKEKERGRNKERGKADDVEMDFLEGLYSSLRKKDKKDKDEAVVWGTSRDLGEDDNRWLDLGDREALVVTTTIQSSANEMWEEEGVTEVIPKLRSLKVRHGR</sequence>
<feature type="compositionally biased region" description="Polar residues" evidence="1">
    <location>
        <begin position="705"/>
        <end position="714"/>
    </location>
</feature>
<evidence type="ECO:0000313" key="3">
    <source>
        <dbReference type="Proteomes" id="UP000308652"/>
    </source>
</evidence>
<keyword evidence="3" id="KW-1185">Reference proteome</keyword>
<evidence type="ECO:0000256" key="1">
    <source>
        <dbReference type="SAM" id="MobiDB-lite"/>
    </source>
</evidence>
<feature type="compositionally biased region" description="Gly residues" evidence="1">
    <location>
        <begin position="543"/>
        <end position="552"/>
    </location>
</feature>
<feature type="compositionally biased region" description="Low complexity" evidence="1">
    <location>
        <begin position="296"/>
        <end position="380"/>
    </location>
</feature>
<feature type="compositionally biased region" description="Low complexity" evidence="1">
    <location>
        <begin position="654"/>
        <end position="676"/>
    </location>
</feature>
<protein>
    <submittedName>
        <fullName evidence="2">Uncharacterized protein</fullName>
    </submittedName>
</protein>
<proteinExistence type="predicted"/>
<feature type="compositionally biased region" description="Polar residues" evidence="1">
    <location>
        <begin position="464"/>
        <end position="476"/>
    </location>
</feature>
<reference evidence="2 3" key="1">
    <citation type="journal article" date="2019" name="Nat. Ecol. Evol.">
        <title>Megaphylogeny resolves global patterns of mushroom evolution.</title>
        <authorList>
            <person name="Varga T."/>
            <person name="Krizsan K."/>
            <person name="Foldi C."/>
            <person name="Dima B."/>
            <person name="Sanchez-Garcia M."/>
            <person name="Sanchez-Ramirez S."/>
            <person name="Szollosi G.J."/>
            <person name="Szarkandi J.G."/>
            <person name="Papp V."/>
            <person name="Albert L."/>
            <person name="Andreopoulos W."/>
            <person name="Angelini C."/>
            <person name="Antonin V."/>
            <person name="Barry K.W."/>
            <person name="Bougher N.L."/>
            <person name="Buchanan P."/>
            <person name="Buyck B."/>
            <person name="Bense V."/>
            <person name="Catcheside P."/>
            <person name="Chovatia M."/>
            <person name="Cooper J."/>
            <person name="Damon W."/>
            <person name="Desjardin D."/>
            <person name="Finy P."/>
            <person name="Geml J."/>
            <person name="Haridas S."/>
            <person name="Hughes K."/>
            <person name="Justo A."/>
            <person name="Karasinski D."/>
            <person name="Kautmanova I."/>
            <person name="Kiss B."/>
            <person name="Kocsube S."/>
            <person name="Kotiranta H."/>
            <person name="LaButti K.M."/>
            <person name="Lechner B.E."/>
            <person name="Liimatainen K."/>
            <person name="Lipzen A."/>
            <person name="Lukacs Z."/>
            <person name="Mihaltcheva S."/>
            <person name="Morgado L.N."/>
            <person name="Niskanen T."/>
            <person name="Noordeloos M.E."/>
            <person name="Ohm R.A."/>
            <person name="Ortiz-Santana B."/>
            <person name="Ovrebo C."/>
            <person name="Racz N."/>
            <person name="Riley R."/>
            <person name="Savchenko A."/>
            <person name="Shiryaev A."/>
            <person name="Soop K."/>
            <person name="Spirin V."/>
            <person name="Szebenyi C."/>
            <person name="Tomsovsky M."/>
            <person name="Tulloss R.E."/>
            <person name="Uehling J."/>
            <person name="Grigoriev I.V."/>
            <person name="Vagvolgyi C."/>
            <person name="Papp T."/>
            <person name="Martin F.M."/>
            <person name="Miettinen O."/>
            <person name="Hibbett D.S."/>
            <person name="Nagy L.G."/>
        </authorList>
    </citation>
    <scope>NUCLEOTIDE SEQUENCE [LARGE SCALE GENOMIC DNA]</scope>
    <source>
        <strain evidence="2 3">CBS 166.37</strain>
    </source>
</reference>
<dbReference type="EMBL" id="ML213594">
    <property type="protein sequence ID" value="TFK41739.1"/>
    <property type="molecule type" value="Genomic_DNA"/>
</dbReference>
<accession>A0A5C3M8K0</accession>
<feature type="compositionally biased region" description="Polar residues" evidence="1">
    <location>
        <begin position="567"/>
        <end position="581"/>
    </location>
</feature>
<feature type="compositionally biased region" description="Polar residues" evidence="1">
    <location>
        <begin position="252"/>
        <end position="265"/>
    </location>
</feature>
<feature type="compositionally biased region" description="Polar residues" evidence="1">
    <location>
        <begin position="215"/>
        <end position="234"/>
    </location>
</feature>
<dbReference type="STRING" id="68775.A0A5C3M8K0"/>
<name>A0A5C3M8K0_9AGAR</name>
<feature type="region of interest" description="Disordered" evidence="1">
    <location>
        <begin position="760"/>
        <end position="1065"/>
    </location>
</feature>
<dbReference type="OrthoDB" id="3070335at2759"/>
<feature type="compositionally biased region" description="Low complexity" evidence="1">
    <location>
        <begin position="1034"/>
        <end position="1057"/>
    </location>
</feature>
<feature type="region of interest" description="Disordered" evidence="1">
    <location>
        <begin position="695"/>
        <end position="737"/>
    </location>
</feature>
<evidence type="ECO:0000313" key="2">
    <source>
        <dbReference type="EMBL" id="TFK41739.1"/>
    </source>
</evidence>
<organism evidence="2 3">
    <name type="scientific">Crucibulum laeve</name>
    <dbReference type="NCBI Taxonomy" id="68775"/>
    <lineage>
        <taxon>Eukaryota</taxon>
        <taxon>Fungi</taxon>
        <taxon>Dikarya</taxon>
        <taxon>Basidiomycota</taxon>
        <taxon>Agaricomycotina</taxon>
        <taxon>Agaricomycetes</taxon>
        <taxon>Agaricomycetidae</taxon>
        <taxon>Agaricales</taxon>
        <taxon>Agaricineae</taxon>
        <taxon>Nidulariaceae</taxon>
        <taxon>Crucibulum</taxon>
    </lineage>
</organism>
<feature type="compositionally biased region" description="Basic residues" evidence="1">
    <location>
        <begin position="965"/>
        <end position="977"/>
    </location>
</feature>
<feature type="compositionally biased region" description="Low complexity" evidence="1">
    <location>
        <begin position="919"/>
        <end position="931"/>
    </location>
</feature>
<feature type="compositionally biased region" description="Acidic residues" evidence="1">
    <location>
        <begin position="817"/>
        <end position="828"/>
    </location>
</feature>
<gene>
    <name evidence="2" type="ORF">BDQ12DRAFT_678423</name>
</gene>
<feature type="compositionally biased region" description="Low complexity" evidence="1">
    <location>
        <begin position="52"/>
        <end position="61"/>
    </location>
</feature>
<feature type="region of interest" description="Disordered" evidence="1">
    <location>
        <begin position="642"/>
        <end position="681"/>
    </location>
</feature>
<feature type="region of interest" description="Disordered" evidence="1">
    <location>
        <begin position="155"/>
        <end position="592"/>
    </location>
</feature>
<feature type="region of interest" description="Disordered" evidence="1">
    <location>
        <begin position="1"/>
        <end position="134"/>
    </location>
</feature>
<dbReference type="AlphaFoldDB" id="A0A5C3M8K0"/>
<dbReference type="Proteomes" id="UP000308652">
    <property type="component" value="Unassembled WGS sequence"/>
</dbReference>